<dbReference type="GO" id="GO:0005737">
    <property type="term" value="C:cytoplasm"/>
    <property type="evidence" value="ECO:0007669"/>
    <property type="project" value="TreeGrafter"/>
</dbReference>
<comment type="caution">
    <text evidence="3">The sequence shown here is derived from an EMBL/GenBank/DDBJ whole genome shotgun (WGS) entry which is preliminary data.</text>
</comment>
<protein>
    <submittedName>
        <fullName evidence="3">FAD-binding oxidoreductase</fullName>
    </submittedName>
</protein>
<evidence type="ECO:0000313" key="3">
    <source>
        <dbReference type="EMBL" id="HJH24177.1"/>
    </source>
</evidence>
<evidence type="ECO:0000313" key="4">
    <source>
        <dbReference type="Proteomes" id="UP000700248"/>
    </source>
</evidence>
<reference evidence="3" key="2">
    <citation type="submission" date="2021-09" db="EMBL/GenBank/DDBJ databases">
        <authorList>
            <person name="Gilroy R."/>
        </authorList>
    </citation>
    <scope>NUCLEOTIDE SEQUENCE</scope>
    <source>
        <strain evidence="3">CHK175-13533</strain>
    </source>
</reference>
<reference evidence="3" key="1">
    <citation type="journal article" date="2021" name="PeerJ">
        <title>Extensive microbial diversity within the chicken gut microbiome revealed by metagenomics and culture.</title>
        <authorList>
            <person name="Gilroy R."/>
            <person name="Ravi A."/>
            <person name="Getino M."/>
            <person name="Pursley I."/>
            <person name="Horton D.L."/>
            <person name="Alikhan N.F."/>
            <person name="Baker D."/>
            <person name="Gharbi K."/>
            <person name="Hall N."/>
            <person name="Watson M."/>
            <person name="Adriaenssens E.M."/>
            <person name="Foster-Nyarko E."/>
            <person name="Jarju S."/>
            <person name="Secka A."/>
            <person name="Antonio M."/>
            <person name="Oren A."/>
            <person name="Chaudhuri R.R."/>
            <person name="La Ragione R."/>
            <person name="Hildebrand F."/>
            <person name="Pallen M.J."/>
        </authorList>
    </citation>
    <scope>NUCLEOTIDE SEQUENCE</scope>
    <source>
        <strain evidence="3">CHK175-13533</strain>
    </source>
</reference>
<dbReference type="AlphaFoldDB" id="A0A9D2VGA6"/>
<dbReference type="InterPro" id="IPR036188">
    <property type="entry name" value="FAD/NAD-bd_sf"/>
</dbReference>
<dbReference type="GO" id="GO:0032981">
    <property type="term" value="P:mitochondrial respiratory chain complex I assembly"/>
    <property type="evidence" value="ECO:0007669"/>
    <property type="project" value="TreeGrafter"/>
</dbReference>
<dbReference type="GO" id="GO:0016491">
    <property type="term" value="F:oxidoreductase activity"/>
    <property type="evidence" value="ECO:0007669"/>
    <property type="project" value="UniProtKB-KW"/>
</dbReference>
<evidence type="ECO:0000256" key="1">
    <source>
        <dbReference type="ARBA" id="ARBA00023002"/>
    </source>
</evidence>
<organism evidence="3 4">
    <name type="scientific">Paenalcaligenes hominis</name>
    <dbReference type="NCBI Taxonomy" id="643674"/>
    <lineage>
        <taxon>Bacteria</taxon>
        <taxon>Pseudomonadati</taxon>
        <taxon>Pseudomonadota</taxon>
        <taxon>Betaproteobacteria</taxon>
        <taxon>Burkholderiales</taxon>
        <taxon>Alcaligenaceae</taxon>
        <taxon>Paenalcaligenes</taxon>
    </lineage>
</organism>
<accession>A0A9D2VGA6</accession>
<proteinExistence type="predicted"/>
<dbReference type="InterPro" id="IPR006076">
    <property type="entry name" value="FAD-dep_OxRdtase"/>
</dbReference>
<dbReference type="Gene3D" id="3.50.50.60">
    <property type="entry name" value="FAD/NAD(P)-binding domain"/>
    <property type="match status" value="1"/>
</dbReference>
<dbReference type="SUPFAM" id="SSF51905">
    <property type="entry name" value="FAD/NAD(P)-binding domain"/>
    <property type="match status" value="1"/>
</dbReference>
<name>A0A9D2VGA6_9BURK</name>
<keyword evidence="1" id="KW-0560">Oxidoreductase</keyword>
<evidence type="ECO:0000259" key="2">
    <source>
        <dbReference type="Pfam" id="PF01266"/>
    </source>
</evidence>
<dbReference type="Pfam" id="PF01266">
    <property type="entry name" value="DAO"/>
    <property type="match status" value="1"/>
</dbReference>
<feature type="domain" description="FAD dependent oxidoreductase" evidence="2">
    <location>
        <begin position="7"/>
        <end position="363"/>
    </location>
</feature>
<sequence>MLNSHYDVIVVGGAAVGSAAAYFLVANPDFTGSVLVIEKDLSYQYCATTLSAASIRHQFTTPENIQMSQFGTQFLREFADTMKVNDDAPDPAFHEGGYLFLASTTEGKRHLEQNHHTQTQLGAAIELLTPAQIQQRFNWMNTADLTAGALGLAGEGWLDAYGMMQGMRRKATALGARYHQGTVVDVVKKNATVTAVTLDDHTTITCDMLINAAGTGATALAQKMGIELPVESKKRCVFYFQSPAQLPNCPMTIDPSGAYFRPEGDGFIAGISPPADNDPISTDFDVQHELFDELLWPLLAERVPAFEALRLVRSWAGHYDMNTLDQNVIIGSHPQLDNVLFANGFSGHGMQQAPAVGRALSELIVYGHFRSLDLSRLGWDRILERKPIVEFNIV</sequence>
<dbReference type="PANTHER" id="PTHR13847:SF287">
    <property type="entry name" value="FAD-DEPENDENT OXIDOREDUCTASE DOMAIN-CONTAINING PROTEIN 1"/>
    <property type="match status" value="1"/>
</dbReference>
<dbReference type="PANTHER" id="PTHR13847">
    <property type="entry name" value="SARCOSINE DEHYDROGENASE-RELATED"/>
    <property type="match status" value="1"/>
</dbReference>
<dbReference type="Proteomes" id="UP000700248">
    <property type="component" value="Unassembled WGS sequence"/>
</dbReference>
<dbReference type="EMBL" id="DYTQ01000075">
    <property type="protein sequence ID" value="HJH24177.1"/>
    <property type="molecule type" value="Genomic_DNA"/>
</dbReference>
<dbReference type="RefSeq" id="WP_276830909.1">
    <property type="nucleotide sequence ID" value="NZ_DYTQ01000075.1"/>
</dbReference>
<dbReference type="Gene3D" id="3.30.9.10">
    <property type="entry name" value="D-Amino Acid Oxidase, subunit A, domain 2"/>
    <property type="match status" value="1"/>
</dbReference>
<gene>
    <name evidence="3" type="ORF">K8U84_06460</name>
</gene>